<feature type="transmembrane region" description="Helical" evidence="7">
    <location>
        <begin position="79"/>
        <end position="99"/>
    </location>
</feature>
<feature type="transmembrane region" description="Helical" evidence="7">
    <location>
        <begin position="857"/>
        <end position="880"/>
    </location>
</feature>
<feature type="compositionally biased region" description="Gly residues" evidence="6">
    <location>
        <begin position="22"/>
        <end position="40"/>
    </location>
</feature>
<sequence length="992" mass="100868">MSYEPEFEIDFDDAADAAAAGGAPGRSGESGPGHPGGHGSGPEAAPGRLRPTIVAEPGDHSLGWSIAVRLMRGGLRADAVPLLLVAALVFAAALTAAAGPRVLKSLADRALFQNISAAALQDRSVTAHLTVVDTGADGGEFDEFQAALNDQLGPVAGRALDQFSHSYRADGVQTDGATIPKPSGLPATITYVVDSRTAHLVKYVEGTDPKDAAPIKGTVAVGVSRDASRLLHLPVGTHVQLGDPLPDQNGVKHPVDGVVSGIFENAVGSALSPDDNSFFVQNPLLLKPQLSFIGSMNPQTFWSGGMLLSEAGLATLVHGDVQVQASADWRRTVNPAALRVDDLDALQASLTHFQQRALPFICDPDRPGYQNCDGLLNPVAESGTHTGLPGLFAVFRTRLVSTSALQSFAVAGLLAVELAAVFAAARLVAARRAGSVALQRARGSSRRQSALLLTLESAVAIIPAAVLGGLLGRLAFFDRIGHPGGGGAGSAAAGASGGPLWPIVVVAAFGLFAIPVTVMLRARPATAGTARADERRLLSRGRRRSLEALIALLAVGGVLALRGRGVAGTTTGGTVDPLMAAVPVLVGAVVAALMLRLLPGPVLGAVRLVGRGRSTAGWLGLARAAERGQTPAVALAVLVLTVSGAVFGGVVVSTLSHGVTASADRLGADAVLRANGFGPGAVDRLRALPGVRVEPVTVFARSTIDDDSGAERQVTFLGVAPGLVPGMAAAADADGTVPVLASRAALRNYPAGTFTVSFLKNTVSCRIAGTVPDPGNSALRAAGGDGSESAYVVLPAELLAQVSDSTRPAVVTLNGPVSSAQIHAVLLGLAPQFYDVAVRGEQLAAMRSDGLNRSVGGIFEVCAGLSAGFAVLVIILELAATARERGRTVSFLRTMGLPARSAGVLTAVQLVPTALAATVSGVLIGLALPRLLGPALDLTAFTNGYDAPIRVDLTVTLVLGLALLAVTAVAAALEALVSRGRRLAGVLRLGGE</sequence>
<keyword evidence="10" id="KW-1185">Reference proteome</keyword>
<keyword evidence="5 7" id="KW-0472">Membrane</keyword>
<comment type="caution">
    <text evidence="9">The sequence shown here is derived from an EMBL/GenBank/DDBJ whole genome shotgun (WGS) entry which is preliminary data.</text>
</comment>
<proteinExistence type="predicted"/>
<dbReference type="RefSeq" id="WP_344665241.1">
    <property type="nucleotide sequence ID" value="NZ_BAAAQN010000008.1"/>
</dbReference>
<evidence type="ECO:0000256" key="5">
    <source>
        <dbReference type="ARBA" id="ARBA00023136"/>
    </source>
</evidence>
<feature type="transmembrane region" description="Helical" evidence="7">
    <location>
        <begin position="901"/>
        <end position="928"/>
    </location>
</feature>
<name>A0ABP5FB04_9ACTN</name>
<dbReference type="InterPro" id="IPR003838">
    <property type="entry name" value="ABC3_permease_C"/>
</dbReference>
<evidence type="ECO:0000313" key="9">
    <source>
        <dbReference type="EMBL" id="GAA2022580.1"/>
    </source>
</evidence>
<feature type="transmembrane region" description="Helical" evidence="7">
    <location>
        <begin position="450"/>
        <end position="471"/>
    </location>
</feature>
<protein>
    <recommendedName>
        <fullName evidence="8">ABC3 transporter permease C-terminal domain-containing protein</fullName>
    </recommendedName>
</protein>
<feature type="transmembrane region" description="Helical" evidence="7">
    <location>
        <begin position="545"/>
        <end position="563"/>
    </location>
</feature>
<feature type="transmembrane region" description="Helical" evidence="7">
    <location>
        <begin position="632"/>
        <end position="655"/>
    </location>
</feature>
<keyword evidence="2" id="KW-1003">Cell membrane</keyword>
<gene>
    <name evidence="9" type="ORF">GCM10009839_20030</name>
</gene>
<feature type="transmembrane region" description="Helical" evidence="7">
    <location>
        <begin position="578"/>
        <end position="598"/>
    </location>
</feature>
<feature type="region of interest" description="Disordered" evidence="6">
    <location>
        <begin position="18"/>
        <end position="51"/>
    </location>
</feature>
<feature type="transmembrane region" description="Helical" evidence="7">
    <location>
        <begin position="953"/>
        <end position="973"/>
    </location>
</feature>
<evidence type="ECO:0000256" key="4">
    <source>
        <dbReference type="ARBA" id="ARBA00022989"/>
    </source>
</evidence>
<comment type="subcellular location">
    <subcellularLocation>
        <location evidence="1">Cell membrane</location>
        <topology evidence="1">Multi-pass membrane protein</topology>
    </subcellularLocation>
</comment>
<evidence type="ECO:0000256" key="3">
    <source>
        <dbReference type="ARBA" id="ARBA00022692"/>
    </source>
</evidence>
<evidence type="ECO:0000259" key="8">
    <source>
        <dbReference type="Pfam" id="PF02687"/>
    </source>
</evidence>
<keyword evidence="3 7" id="KW-0812">Transmembrane</keyword>
<evidence type="ECO:0000256" key="7">
    <source>
        <dbReference type="SAM" id="Phobius"/>
    </source>
</evidence>
<evidence type="ECO:0000256" key="1">
    <source>
        <dbReference type="ARBA" id="ARBA00004651"/>
    </source>
</evidence>
<feature type="transmembrane region" description="Helical" evidence="7">
    <location>
        <begin position="408"/>
        <end position="429"/>
    </location>
</feature>
<dbReference type="EMBL" id="BAAAQN010000008">
    <property type="protein sequence ID" value="GAA2022580.1"/>
    <property type="molecule type" value="Genomic_DNA"/>
</dbReference>
<evidence type="ECO:0000256" key="6">
    <source>
        <dbReference type="SAM" id="MobiDB-lite"/>
    </source>
</evidence>
<feature type="domain" description="ABC3 transporter permease C-terminal" evidence="8">
    <location>
        <begin position="864"/>
        <end position="973"/>
    </location>
</feature>
<evidence type="ECO:0000256" key="2">
    <source>
        <dbReference type="ARBA" id="ARBA00022475"/>
    </source>
</evidence>
<reference evidence="10" key="1">
    <citation type="journal article" date="2019" name="Int. J. Syst. Evol. Microbiol.">
        <title>The Global Catalogue of Microorganisms (GCM) 10K type strain sequencing project: providing services to taxonomists for standard genome sequencing and annotation.</title>
        <authorList>
            <consortium name="The Broad Institute Genomics Platform"/>
            <consortium name="The Broad Institute Genome Sequencing Center for Infectious Disease"/>
            <person name="Wu L."/>
            <person name="Ma J."/>
        </authorList>
    </citation>
    <scope>NUCLEOTIDE SEQUENCE [LARGE SCALE GENOMIC DNA]</scope>
    <source>
        <strain evidence="10">JCM 16014</strain>
    </source>
</reference>
<evidence type="ECO:0000313" key="10">
    <source>
        <dbReference type="Proteomes" id="UP001500751"/>
    </source>
</evidence>
<keyword evidence="4 7" id="KW-1133">Transmembrane helix</keyword>
<organism evidence="9 10">
    <name type="scientific">Catenulispora yoronensis</name>
    <dbReference type="NCBI Taxonomy" id="450799"/>
    <lineage>
        <taxon>Bacteria</taxon>
        <taxon>Bacillati</taxon>
        <taxon>Actinomycetota</taxon>
        <taxon>Actinomycetes</taxon>
        <taxon>Catenulisporales</taxon>
        <taxon>Catenulisporaceae</taxon>
        <taxon>Catenulispora</taxon>
    </lineage>
</organism>
<accession>A0ABP5FB04</accession>
<feature type="transmembrane region" description="Helical" evidence="7">
    <location>
        <begin position="500"/>
        <end position="520"/>
    </location>
</feature>
<dbReference type="Pfam" id="PF02687">
    <property type="entry name" value="FtsX"/>
    <property type="match status" value="1"/>
</dbReference>
<dbReference type="Proteomes" id="UP001500751">
    <property type="component" value="Unassembled WGS sequence"/>
</dbReference>